<dbReference type="RefSeq" id="WP_284285032.1">
    <property type="nucleotide sequence ID" value="NZ_BSUJ01000001.1"/>
</dbReference>
<name>A0ABQ6HWA2_9MICO</name>
<accession>A0ABQ6HWA2</accession>
<dbReference type="PROSITE" id="PS50977">
    <property type="entry name" value="HTH_TETR_2"/>
    <property type="match status" value="1"/>
</dbReference>
<dbReference type="SUPFAM" id="SSF46689">
    <property type="entry name" value="Homeodomain-like"/>
    <property type="match status" value="1"/>
</dbReference>
<organism evidence="4 5">
    <name type="scientific">Arsenicicoccus piscis</name>
    <dbReference type="NCBI Taxonomy" id="673954"/>
    <lineage>
        <taxon>Bacteria</taxon>
        <taxon>Bacillati</taxon>
        <taxon>Actinomycetota</taxon>
        <taxon>Actinomycetes</taxon>
        <taxon>Micrococcales</taxon>
        <taxon>Intrasporangiaceae</taxon>
        <taxon>Arsenicicoccus</taxon>
    </lineage>
</organism>
<gene>
    <name evidence="4" type="ORF">GCM10025862_38610</name>
</gene>
<dbReference type="SUPFAM" id="SSF48498">
    <property type="entry name" value="Tetracyclin repressor-like, C-terminal domain"/>
    <property type="match status" value="1"/>
</dbReference>
<dbReference type="Pfam" id="PF00440">
    <property type="entry name" value="TetR_N"/>
    <property type="match status" value="1"/>
</dbReference>
<dbReference type="InterPro" id="IPR050109">
    <property type="entry name" value="HTH-type_TetR-like_transc_reg"/>
</dbReference>
<evidence type="ECO:0000256" key="2">
    <source>
        <dbReference type="PROSITE-ProRule" id="PRU00335"/>
    </source>
</evidence>
<reference evidence="5" key="1">
    <citation type="journal article" date="2019" name="Int. J. Syst. Evol. Microbiol.">
        <title>The Global Catalogue of Microorganisms (GCM) 10K type strain sequencing project: providing services to taxonomists for standard genome sequencing and annotation.</title>
        <authorList>
            <consortium name="The Broad Institute Genomics Platform"/>
            <consortium name="The Broad Institute Genome Sequencing Center for Infectious Disease"/>
            <person name="Wu L."/>
            <person name="Ma J."/>
        </authorList>
    </citation>
    <scope>NUCLEOTIDE SEQUENCE [LARGE SCALE GENOMIC DNA]</scope>
    <source>
        <strain evidence="5">NBRC 105830</strain>
    </source>
</reference>
<feature type="DNA-binding region" description="H-T-H motif" evidence="2">
    <location>
        <begin position="40"/>
        <end position="59"/>
    </location>
</feature>
<sequence>MTPSAPQPVDSSASSASSARSRLLAAAITAFGERGFHGTTTRDIATAAGMSPAALYVHHRSKEDLLYAISFEGHESLLELMRATVVDGQTPTERLRAVMHAFVLRHALDHTRARIINYDLEALTPEHRAEIVVLRRGMDALVRQIVEDGVATGEFTTTDARLTTLALLSLGVDVSRWFRDNAGPHAWSAQDVATHYAGLALQLVGATD</sequence>
<protein>
    <submittedName>
        <fullName evidence="4">TetR family transcriptional regulator</fullName>
    </submittedName>
</protein>
<evidence type="ECO:0000313" key="4">
    <source>
        <dbReference type="EMBL" id="GMA21840.1"/>
    </source>
</evidence>
<dbReference type="InterPro" id="IPR036271">
    <property type="entry name" value="Tet_transcr_reg_TetR-rel_C_sf"/>
</dbReference>
<dbReference type="EMBL" id="BSUJ01000001">
    <property type="protein sequence ID" value="GMA21840.1"/>
    <property type="molecule type" value="Genomic_DNA"/>
</dbReference>
<dbReference type="PRINTS" id="PR00455">
    <property type="entry name" value="HTHTETR"/>
</dbReference>
<dbReference type="InterPro" id="IPR001647">
    <property type="entry name" value="HTH_TetR"/>
</dbReference>
<feature type="domain" description="HTH tetR-type" evidence="3">
    <location>
        <begin position="17"/>
        <end position="77"/>
    </location>
</feature>
<dbReference type="Gene3D" id="1.10.357.10">
    <property type="entry name" value="Tetracycline Repressor, domain 2"/>
    <property type="match status" value="1"/>
</dbReference>
<proteinExistence type="predicted"/>
<dbReference type="InterPro" id="IPR041490">
    <property type="entry name" value="KstR2_TetR_C"/>
</dbReference>
<keyword evidence="1 2" id="KW-0238">DNA-binding</keyword>
<dbReference type="Pfam" id="PF17932">
    <property type="entry name" value="TetR_C_24"/>
    <property type="match status" value="1"/>
</dbReference>
<keyword evidence="5" id="KW-1185">Reference proteome</keyword>
<evidence type="ECO:0000313" key="5">
    <source>
        <dbReference type="Proteomes" id="UP001157109"/>
    </source>
</evidence>
<dbReference type="PANTHER" id="PTHR30055">
    <property type="entry name" value="HTH-TYPE TRANSCRIPTIONAL REGULATOR RUTR"/>
    <property type="match status" value="1"/>
</dbReference>
<evidence type="ECO:0000256" key="1">
    <source>
        <dbReference type="ARBA" id="ARBA00023125"/>
    </source>
</evidence>
<dbReference type="InterPro" id="IPR009057">
    <property type="entry name" value="Homeodomain-like_sf"/>
</dbReference>
<comment type="caution">
    <text evidence="4">The sequence shown here is derived from an EMBL/GenBank/DDBJ whole genome shotgun (WGS) entry which is preliminary data.</text>
</comment>
<evidence type="ECO:0000259" key="3">
    <source>
        <dbReference type="PROSITE" id="PS50977"/>
    </source>
</evidence>
<dbReference type="PANTHER" id="PTHR30055:SF200">
    <property type="entry name" value="HTH-TYPE TRANSCRIPTIONAL REPRESSOR BDCR"/>
    <property type="match status" value="1"/>
</dbReference>
<dbReference type="Proteomes" id="UP001157109">
    <property type="component" value="Unassembled WGS sequence"/>
</dbReference>